<organism evidence="8">
    <name type="scientific">Trypanosoma congolense (strain IL3000)</name>
    <dbReference type="NCBI Taxonomy" id="1068625"/>
    <lineage>
        <taxon>Eukaryota</taxon>
        <taxon>Discoba</taxon>
        <taxon>Euglenozoa</taxon>
        <taxon>Kinetoplastea</taxon>
        <taxon>Metakinetoplastina</taxon>
        <taxon>Trypanosomatida</taxon>
        <taxon>Trypanosomatidae</taxon>
        <taxon>Trypanosoma</taxon>
        <taxon>Nannomonas</taxon>
    </lineage>
</organism>
<protein>
    <submittedName>
        <fullName evidence="8">Putative inositol/phosphatidylinositol phosphatase</fullName>
    </submittedName>
</protein>
<evidence type="ECO:0000259" key="6">
    <source>
        <dbReference type="SMART" id="SM00128"/>
    </source>
</evidence>
<dbReference type="GO" id="GO:0046856">
    <property type="term" value="P:phosphatidylinositol dephosphorylation"/>
    <property type="evidence" value="ECO:0007669"/>
    <property type="project" value="InterPro"/>
</dbReference>
<dbReference type="Gene3D" id="3.60.10.10">
    <property type="entry name" value="Endonuclease/exonuclease/phosphatase"/>
    <property type="match status" value="1"/>
</dbReference>
<comment type="subcellular location">
    <subcellularLocation>
        <location evidence="2">Cytoplasmic vesicle</location>
        <location evidence="2">Phagosome membrane</location>
    </subcellularLocation>
    <subcellularLocation>
        <location evidence="1">Early endosome membrane</location>
    </subcellularLocation>
</comment>
<dbReference type="InterPro" id="IPR000198">
    <property type="entry name" value="RhoGAP_dom"/>
</dbReference>
<dbReference type="Pfam" id="PF22669">
    <property type="entry name" value="Exo_endo_phos2"/>
    <property type="match status" value="1"/>
</dbReference>
<dbReference type="VEuPathDB" id="TriTrypDB:TcIL3000_9_1900"/>
<proteinExistence type="predicted"/>
<feature type="domain" description="Inositol polyphosphate-related phosphatase" evidence="6">
    <location>
        <begin position="1"/>
        <end position="226"/>
    </location>
</feature>
<dbReference type="Gene3D" id="2.60.40.10">
    <property type="entry name" value="Immunoglobulins"/>
    <property type="match status" value="1"/>
</dbReference>
<dbReference type="SUPFAM" id="SSF48350">
    <property type="entry name" value="GTPase activation domain, GAP"/>
    <property type="match status" value="1"/>
</dbReference>
<evidence type="ECO:0000256" key="4">
    <source>
        <dbReference type="ARBA" id="ARBA00023329"/>
    </source>
</evidence>
<feature type="domain" description="Rho-GAP" evidence="7">
    <location>
        <begin position="410"/>
        <end position="597"/>
    </location>
</feature>
<feature type="region of interest" description="Disordered" evidence="5">
    <location>
        <begin position="559"/>
        <end position="581"/>
    </location>
</feature>
<evidence type="ECO:0000313" key="8">
    <source>
        <dbReference type="EMBL" id="CCC92793.1"/>
    </source>
</evidence>
<dbReference type="InterPro" id="IPR046985">
    <property type="entry name" value="IP5"/>
</dbReference>
<dbReference type="InterPro" id="IPR008936">
    <property type="entry name" value="Rho_GTPase_activation_prot"/>
</dbReference>
<dbReference type="GO" id="GO:0030670">
    <property type="term" value="C:phagocytic vesicle membrane"/>
    <property type="evidence" value="ECO:0007669"/>
    <property type="project" value="UniProtKB-SubCell"/>
</dbReference>
<evidence type="ECO:0000256" key="1">
    <source>
        <dbReference type="ARBA" id="ARBA00004146"/>
    </source>
</evidence>
<dbReference type="PANTHER" id="PTHR11200">
    <property type="entry name" value="INOSITOL 5-PHOSPHATASE"/>
    <property type="match status" value="1"/>
</dbReference>
<evidence type="ECO:0000256" key="3">
    <source>
        <dbReference type="ARBA" id="ARBA00022753"/>
    </source>
</evidence>
<dbReference type="EMBL" id="HE575322">
    <property type="protein sequence ID" value="CCC92793.1"/>
    <property type="molecule type" value="Genomic_DNA"/>
</dbReference>
<dbReference type="InterPro" id="IPR013783">
    <property type="entry name" value="Ig-like_fold"/>
</dbReference>
<evidence type="ECO:0000256" key="2">
    <source>
        <dbReference type="ARBA" id="ARBA00004580"/>
    </source>
</evidence>
<reference evidence="8" key="1">
    <citation type="journal article" date="2012" name="Proc. Natl. Acad. Sci. U.S.A.">
        <title>Antigenic diversity is generated by distinct evolutionary mechanisms in African trypanosome species.</title>
        <authorList>
            <person name="Jackson A.P."/>
            <person name="Berry A."/>
            <person name="Aslett M."/>
            <person name="Allison H.C."/>
            <person name="Burton P."/>
            <person name="Vavrova-Anderson J."/>
            <person name="Brown R."/>
            <person name="Browne H."/>
            <person name="Corton N."/>
            <person name="Hauser H."/>
            <person name="Gamble J."/>
            <person name="Gilderthorp R."/>
            <person name="Marcello L."/>
            <person name="McQuillan J."/>
            <person name="Otto T.D."/>
            <person name="Quail M.A."/>
            <person name="Sanders M.J."/>
            <person name="van Tonder A."/>
            <person name="Ginger M.L."/>
            <person name="Field M.C."/>
            <person name="Barry J.D."/>
            <person name="Hertz-Fowler C."/>
            <person name="Berriman M."/>
        </authorList>
    </citation>
    <scope>NUCLEOTIDE SEQUENCE</scope>
    <source>
        <strain evidence="8">IL3000</strain>
    </source>
</reference>
<dbReference type="GO" id="GO:0004439">
    <property type="term" value="F:phosphatidylinositol-4,5-bisphosphate 5-phosphatase activity"/>
    <property type="evidence" value="ECO:0007669"/>
    <property type="project" value="TreeGrafter"/>
</dbReference>
<name>G0UTS9_TRYCI</name>
<dbReference type="SUPFAM" id="SSF56219">
    <property type="entry name" value="DNase I-like"/>
    <property type="match status" value="1"/>
</dbReference>
<evidence type="ECO:0000259" key="7">
    <source>
        <dbReference type="SMART" id="SM00324"/>
    </source>
</evidence>
<sequence>MGIATVATGALGSVGNKGAIGLHLKLYRTSLCLINMHLAAGQKNIAKRNSDVSKIFMGMDFNSCRRGPVMETLHGSGGQSEAQVQYPELLPHNHDIIVVAGDLNYRVNLSYQASLQLAMRNDYATLLKHDEFTEELTNPLSPWTGFVEFSPTFQPTYRYNIGTGNYDTSEKQRVPSYTDRIATWTRCKDHQNSIKLESHRALTDIMCSDHKPVQALFRLPVRREVPEKKNEVMQSLKRRVRAVGLSNIQVAKTNVDVCKFDFGIQSCYECGARRVLTIANVGECVAVAKVFRQSDDDPSGGAWLRVFPTTIFILPGEKKVMMVECRLDSASTQWMKNWKPFEGCGETILSSMLVLCVYCGPVHLVECCCVAKPSVFGNSLDNIALLGNFPCHIGYGRSGPLELKIGGYLPQIPKELWFLCQAIYERGALQPNLFSDSCSSETCVAIMRHLDTQCQPIPIEYDVQCISTCLLNFLQTLLEPVIPYNLYGKALATVKSRSGDPSLFIIQTLPPLHANVWIYVCSLMNFLLRPANARYNGLTAPFVAKALSDVMLVCPTGPSSQYSNKGTNEHEEKPSNVTPRAGSAQQQLRLQLCQEKEDAIRFVQCFLVQPPDIML</sequence>
<keyword evidence="4" id="KW-0968">Cytoplasmic vesicle</keyword>
<dbReference type="Pfam" id="PF00620">
    <property type="entry name" value="RhoGAP"/>
    <property type="match status" value="1"/>
</dbReference>
<evidence type="ECO:0000256" key="5">
    <source>
        <dbReference type="SAM" id="MobiDB-lite"/>
    </source>
</evidence>
<dbReference type="Gene3D" id="1.10.555.10">
    <property type="entry name" value="Rho GTPase activation protein"/>
    <property type="match status" value="1"/>
</dbReference>
<dbReference type="PANTHER" id="PTHR11200:SF300">
    <property type="entry name" value="TYPE II INOSITOL 1,4,5-TRISPHOSPHATE 5-PHOSPHATASE"/>
    <property type="match status" value="1"/>
</dbReference>
<accession>G0UTS9</accession>
<keyword evidence="3" id="KW-0967">Endosome</keyword>
<dbReference type="GO" id="GO:0031901">
    <property type="term" value="C:early endosome membrane"/>
    <property type="evidence" value="ECO:0007669"/>
    <property type="project" value="UniProtKB-SubCell"/>
</dbReference>
<dbReference type="InterPro" id="IPR000300">
    <property type="entry name" value="IPPc"/>
</dbReference>
<dbReference type="AlphaFoldDB" id="G0UTS9"/>
<dbReference type="SMART" id="SM00128">
    <property type="entry name" value="IPPc"/>
    <property type="match status" value="1"/>
</dbReference>
<dbReference type="GO" id="GO:0007165">
    <property type="term" value="P:signal transduction"/>
    <property type="evidence" value="ECO:0007669"/>
    <property type="project" value="InterPro"/>
</dbReference>
<gene>
    <name evidence="8" type="ORF">TCIL3000_9_1900</name>
</gene>
<dbReference type="InterPro" id="IPR036691">
    <property type="entry name" value="Endo/exonu/phosph_ase_sf"/>
</dbReference>
<dbReference type="SMART" id="SM00324">
    <property type="entry name" value="RhoGAP"/>
    <property type="match status" value="1"/>
</dbReference>